<proteinExistence type="predicted"/>
<dbReference type="Proteomes" id="UP000299102">
    <property type="component" value="Unassembled WGS sequence"/>
</dbReference>
<comment type="caution">
    <text evidence="1">The sequence shown here is derived from an EMBL/GenBank/DDBJ whole genome shotgun (WGS) entry which is preliminary data.</text>
</comment>
<gene>
    <name evidence="1" type="ORF">EVAR_19433_1</name>
</gene>
<accession>A0A4C1TRN1</accession>
<protein>
    <submittedName>
        <fullName evidence="1">Uncharacterized protein</fullName>
    </submittedName>
</protein>
<sequence length="122" mass="13129">MPVNKESEIVNLTRPTTKKARVSAGRAFSGTEKALRRCAAGAFTATRPITPLERGVSRCHDIAFRARAPTRTALSDDNGQTRAPGAYAAMHKCTHRKLAKARSGVNQNAVGCTRALPTTERP</sequence>
<keyword evidence="2" id="KW-1185">Reference proteome</keyword>
<evidence type="ECO:0000313" key="2">
    <source>
        <dbReference type="Proteomes" id="UP000299102"/>
    </source>
</evidence>
<organism evidence="1 2">
    <name type="scientific">Eumeta variegata</name>
    <name type="common">Bagworm moth</name>
    <name type="synonym">Eumeta japonica</name>
    <dbReference type="NCBI Taxonomy" id="151549"/>
    <lineage>
        <taxon>Eukaryota</taxon>
        <taxon>Metazoa</taxon>
        <taxon>Ecdysozoa</taxon>
        <taxon>Arthropoda</taxon>
        <taxon>Hexapoda</taxon>
        <taxon>Insecta</taxon>
        <taxon>Pterygota</taxon>
        <taxon>Neoptera</taxon>
        <taxon>Endopterygota</taxon>
        <taxon>Lepidoptera</taxon>
        <taxon>Glossata</taxon>
        <taxon>Ditrysia</taxon>
        <taxon>Tineoidea</taxon>
        <taxon>Psychidae</taxon>
        <taxon>Oiketicinae</taxon>
        <taxon>Eumeta</taxon>
    </lineage>
</organism>
<evidence type="ECO:0000313" key="1">
    <source>
        <dbReference type="EMBL" id="GBP16645.1"/>
    </source>
</evidence>
<reference evidence="1 2" key="1">
    <citation type="journal article" date="2019" name="Commun. Biol.">
        <title>The bagworm genome reveals a unique fibroin gene that provides high tensile strength.</title>
        <authorList>
            <person name="Kono N."/>
            <person name="Nakamura H."/>
            <person name="Ohtoshi R."/>
            <person name="Tomita M."/>
            <person name="Numata K."/>
            <person name="Arakawa K."/>
        </authorList>
    </citation>
    <scope>NUCLEOTIDE SEQUENCE [LARGE SCALE GENOMIC DNA]</scope>
</reference>
<dbReference type="AlphaFoldDB" id="A0A4C1TRN1"/>
<dbReference type="EMBL" id="BGZK01000080">
    <property type="protein sequence ID" value="GBP16645.1"/>
    <property type="molecule type" value="Genomic_DNA"/>
</dbReference>
<name>A0A4C1TRN1_EUMVA</name>